<comment type="caution">
    <text evidence="11">The sequence shown here is derived from an EMBL/GenBank/DDBJ whole genome shotgun (WGS) entry which is preliminary data.</text>
</comment>
<evidence type="ECO:0000256" key="2">
    <source>
        <dbReference type="ARBA" id="ARBA00006555"/>
    </source>
</evidence>
<keyword evidence="7" id="KW-0653">Protein transport</keyword>
<dbReference type="FunFam" id="3.30.1150.10:FF:000002">
    <property type="entry name" value="Energy transducer TonB"/>
    <property type="match status" value="1"/>
</dbReference>
<proteinExistence type="inferred from homology"/>
<feature type="domain" description="TonB C-terminal" evidence="10">
    <location>
        <begin position="374"/>
        <end position="465"/>
    </location>
</feature>
<dbReference type="AlphaFoldDB" id="A0AAN3A8B4"/>
<dbReference type="Gene3D" id="3.30.1150.10">
    <property type="match status" value="1"/>
</dbReference>
<dbReference type="PANTHER" id="PTHR33446:SF2">
    <property type="entry name" value="PROTEIN TONB"/>
    <property type="match status" value="1"/>
</dbReference>
<evidence type="ECO:0000256" key="5">
    <source>
        <dbReference type="ARBA" id="ARBA00022519"/>
    </source>
</evidence>
<organism evidence="11 12">
    <name type="scientific">Bacteroides ovatus (strain ATCC 8483 / DSM 1896 / JCM 5824 / BCRC 10623 / CCUG 4943 / NCTC 11153)</name>
    <dbReference type="NCBI Taxonomy" id="411476"/>
    <lineage>
        <taxon>Bacteria</taxon>
        <taxon>Pseudomonadati</taxon>
        <taxon>Bacteroidota</taxon>
        <taxon>Bacteroidia</taxon>
        <taxon>Bacteroidales</taxon>
        <taxon>Bacteroidaceae</taxon>
        <taxon>Bacteroides</taxon>
    </lineage>
</organism>
<keyword evidence="8" id="KW-1133">Transmembrane helix</keyword>
<dbReference type="GO" id="GO:0015031">
    <property type="term" value="P:protein transport"/>
    <property type="evidence" value="ECO:0007669"/>
    <property type="project" value="UniProtKB-KW"/>
</dbReference>
<evidence type="ECO:0000259" key="10">
    <source>
        <dbReference type="PROSITE" id="PS52015"/>
    </source>
</evidence>
<dbReference type="GO" id="GO:0098797">
    <property type="term" value="C:plasma membrane protein complex"/>
    <property type="evidence" value="ECO:0007669"/>
    <property type="project" value="TreeGrafter"/>
</dbReference>
<dbReference type="PROSITE" id="PS52015">
    <property type="entry name" value="TONB_CTD"/>
    <property type="match status" value="1"/>
</dbReference>
<evidence type="ECO:0000256" key="9">
    <source>
        <dbReference type="ARBA" id="ARBA00023136"/>
    </source>
</evidence>
<keyword evidence="9" id="KW-0472">Membrane</keyword>
<dbReference type="InterPro" id="IPR037682">
    <property type="entry name" value="TonB_C"/>
</dbReference>
<reference evidence="12" key="2">
    <citation type="submission" date="2007-04" db="EMBL/GenBank/DDBJ databases">
        <title>Draft genome sequence of Bacteroides ovatus (ATCC 8483).</title>
        <authorList>
            <person name="Sudarsanam P."/>
            <person name="Ley R."/>
            <person name="Guruge J."/>
            <person name="Turnbaugh P.J."/>
            <person name="Mahowald M."/>
            <person name="Liep D."/>
            <person name="Gordon J."/>
        </authorList>
    </citation>
    <scope>NUCLEOTIDE SEQUENCE [LARGE SCALE GENOMIC DNA]</scope>
    <source>
        <strain evidence="12">ATCC 8483 / DSM 1896 / JCM 5824 / BCRC 10623 / CCUG 4943 / NCTC 11153</strain>
    </source>
</reference>
<evidence type="ECO:0000256" key="1">
    <source>
        <dbReference type="ARBA" id="ARBA00004383"/>
    </source>
</evidence>
<dbReference type="SUPFAM" id="SSF74653">
    <property type="entry name" value="TolA/TonB C-terminal domain"/>
    <property type="match status" value="1"/>
</dbReference>
<dbReference type="Proteomes" id="UP000005475">
    <property type="component" value="Unassembled WGS sequence"/>
</dbReference>
<sequence length="465" mass="53506">MVNDKNLKNRRKKIMNKFYFILLLCLFSSCRINKTNHVETCKTENDSTEQFYDQSEGMEILDTLGKVYGNEPHIAGLSLETPNCPDFIEGIYFDKATLVFQVTGDTVKARQILEKASGSKNFRLELMGGSNYSQTQLLAIQKELNKKMEESGYENIKRNVTGYGVGLRHIEIRLIVNTPEKQKEFREKIMDSPAFQFSGVTEPIINQKVGVNHINGIYIRPEYPVYSTAAEQVTFILNNYSGGTIECGERYYVTFEDEKGIWWELPMNTAFVSIAYVIQDKREREMRASLYPDVHPNKAGRYRYFYEVTINRKPVLMMAEFRLSDNEKEWKEAKRTPLPEGLLTMKQDNTHQTVGEQVEELVYDMVEVMPEFPGGVRAMLDFIKKNIQYPEIARKNGIQGRVIVGVVVDKNGSVTNLTILKSIDPYLDKEAIRVIRLMPKWKPGTQMDKPVKVKYAIPVSFKLAD</sequence>
<keyword evidence="4" id="KW-1003">Cell membrane</keyword>
<comment type="similarity">
    <text evidence="2">Belongs to the TonB family.</text>
</comment>
<dbReference type="GO" id="GO:0031992">
    <property type="term" value="F:energy transducer activity"/>
    <property type="evidence" value="ECO:0007669"/>
    <property type="project" value="TreeGrafter"/>
</dbReference>
<accession>A0AAN3A8B4</accession>
<keyword evidence="5" id="KW-0997">Cell inner membrane</keyword>
<evidence type="ECO:0000313" key="11">
    <source>
        <dbReference type="EMBL" id="EDO11874.1"/>
    </source>
</evidence>
<dbReference type="InterPro" id="IPR046878">
    <property type="entry name" value="Big_14"/>
</dbReference>
<dbReference type="InterPro" id="IPR006260">
    <property type="entry name" value="TonB/TolA_C"/>
</dbReference>
<evidence type="ECO:0000313" key="12">
    <source>
        <dbReference type="Proteomes" id="UP000005475"/>
    </source>
</evidence>
<protein>
    <submittedName>
        <fullName evidence="11">TonB-dependent receptor</fullName>
    </submittedName>
</protein>
<dbReference type="Pfam" id="PF20251">
    <property type="entry name" value="Big_14"/>
    <property type="match status" value="1"/>
</dbReference>
<evidence type="ECO:0000256" key="7">
    <source>
        <dbReference type="ARBA" id="ARBA00022927"/>
    </source>
</evidence>
<evidence type="ECO:0000256" key="4">
    <source>
        <dbReference type="ARBA" id="ARBA00022475"/>
    </source>
</evidence>
<dbReference type="InterPro" id="IPR051045">
    <property type="entry name" value="TonB-dependent_transducer"/>
</dbReference>
<comment type="subcellular location">
    <subcellularLocation>
        <location evidence="1">Cell inner membrane</location>
        <topology evidence="1">Single-pass membrane protein</topology>
        <orientation evidence="1">Periplasmic side</orientation>
    </subcellularLocation>
</comment>
<keyword evidence="11" id="KW-0675">Receptor</keyword>
<dbReference type="PROSITE" id="PS51257">
    <property type="entry name" value="PROKAR_LIPOPROTEIN"/>
    <property type="match status" value="1"/>
</dbReference>
<reference evidence="11 12" key="1">
    <citation type="submission" date="2007-03" db="EMBL/GenBank/DDBJ databases">
        <authorList>
            <person name="Fulton L."/>
            <person name="Clifton S."/>
            <person name="Fulton B."/>
            <person name="Xu J."/>
            <person name="Minx P."/>
            <person name="Pepin K.H."/>
            <person name="Johnson M."/>
            <person name="Thiruvilangam P."/>
            <person name="Bhonagiri V."/>
            <person name="Nash W.E."/>
            <person name="Mardis E.R."/>
            <person name="Wilson R.K."/>
        </authorList>
    </citation>
    <scope>NUCLEOTIDE SEQUENCE [LARGE SCALE GENOMIC DNA]</scope>
    <source>
        <strain evidence="12">ATCC 8483 / DSM 1896 / JCM 5824 / BCRC 10623 / CCUG 4943 / NCTC 11153</strain>
    </source>
</reference>
<evidence type="ECO:0000256" key="3">
    <source>
        <dbReference type="ARBA" id="ARBA00022448"/>
    </source>
</evidence>
<evidence type="ECO:0000256" key="8">
    <source>
        <dbReference type="ARBA" id="ARBA00022989"/>
    </source>
</evidence>
<dbReference type="Pfam" id="PF03544">
    <property type="entry name" value="TonB_C"/>
    <property type="match status" value="1"/>
</dbReference>
<dbReference type="PANTHER" id="PTHR33446">
    <property type="entry name" value="PROTEIN TONB-RELATED"/>
    <property type="match status" value="1"/>
</dbReference>
<keyword evidence="3" id="KW-0813">Transport</keyword>
<name>A0AAN3A8B4_BACO1</name>
<keyword evidence="6" id="KW-0812">Transmembrane</keyword>
<dbReference type="GO" id="GO:0055085">
    <property type="term" value="P:transmembrane transport"/>
    <property type="evidence" value="ECO:0007669"/>
    <property type="project" value="InterPro"/>
</dbReference>
<gene>
    <name evidence="11" type="ORF">BACOVA_02368</name>
</gene>
<evidence type="ECO:0000256" key="6">
    <source>
        <dbReference type="ARBA" id="ARBA00022692"/>
    </source>
</evidence>
<dbReference type="NCBIfam" id="TIGR01352">
    <property type="entry name" value="tonB_Cterm"/>
    <property type="match status" value="1"/>
</dbReference>
<dbReference type="EMBL" id="AAXF02000048">
    <property type="protein sequence ID" value="EDO11874.1"/>
    <property type="molecule type" value="Genomic_DNA"/>
</dbReference>